<sequence>MKLITVANQKALSQRAAKAISDFIHEKPQAVLGLATGGTPEGTYKELVEDYNKNHTSYKQVTTVNLDEYVGLIQDDPNSYHHYMKEKLFNHVDLRADHCFLPDGNAASLKEACLKYDRLIEHLGGIDLQLLGIGQNGHIGFNEPGTPHDIGTHVVTLTPSTRAANARYFSSLSEVPEKAITMGIGTILKSKAILLIASGKAKAEAMKELLSSTKSDEKFPASALIQHPNVTIIADEAALSLVPGKVVRP</sequence>
<dbReference type="InterPro" id="IPR006148">
    <property type="entry name" value="Glc/Gal-6P_isomerase"/>
</dbReference>
<dbReference type="GO" id="GO:0019262">
    <property type="term" value="P:N-acetylneuraminate catabolic process"/>
    <property type="evidence" value="ECO:0007669"/>
    <property type="project" value="UniProtKB-UniRule"/>
</dbReference>
<dbReference type="GO" id="GO:0005737">
    <property type="term" value="C:cytoplasm"/>
    <property type="evidence" value="ECO:0007669"/>
    <property type="project" value="TreeGrafter"/>
</dbReference>
<name>A0AAU8ICD7_9BACL</name>
<organism evidence="6">
    <name type="scientific">Sporolactobacillus sp. Y61</name>
    <dbReference type="NCBI Taxonomy" id="3160863"/>
    <lineage>
        <taxon>Bacteria</taxon>
        <taxon>Bacillati</taxon>
        <taxon>Bacillota</taxon>
        <taxon>Bacilli</taxon>
        <taxon>Bacillales</taxon>
        <taxon>Sporolactobacillaceae</taxon>
        <taxon>Sporolactobacillus</taxon>
    </lineage>
</organism>
<keyword evidence="3 4" id="KW-0119">Carbohydrate metabolism</keyword>
<protein>
    <recommendedName>
        <fullName evidence="4">Glucosamine-6-phosphate deaminase</fullName>
        <ecNumber evidence="4">3.5.99.6</ecNumber>
    </recommendedName>
    <alternativeName>
        <fullName evidence="4">GlcN6P deaminase</fullName>
        <shortName evidence="4">GNPDA</shortName>
    </alternativeName>
    <alternativeName>
        <fullName evidence="4">Glucosamine-6-phosphate isomerase</fullName>
    </alternativeName>
</protein>
<evidence type="ECO:0000256" key="2">
    <source>
        <dbReference type="ARBA" id="ARBA00022801"/>
    </source>
</evidence>
<feature type="active site" description="Proton acceptor; for ring-opening step" evidence="4">
    <location>
        <position position="138"/>
    </location>
</feature>
<evidence type="ECO:0000256" key="4">
    <source>
        <dbReference type="HAMAP-Rule" id="MF_01241"/>
    </source>
</evidence>
<dbReference type="SUPFAM" id="SSF100950">
    <property type="entry name" value="NagB/RpiA/CoA transferase-like"/>
    <property type="match status" value="1"/>
</dbReference>
<proteinExistence type="inferred from homology"/>
<dbReference type="GO" id="GO:0006043">
    <property type="term" value="P:glucosamine catabolic process"/>
    <property type="evidence" value="ECO:0007669"/>
    <property type="project" value="TreeGrafter"/>
</dbReference>
<reference evidence="6" key="1">
    <citation type="submission" date="2024-06" db="EMBL/GenBank/DDBJ databases">
        <authorList>
            <person name="Fan A."/>
            <person name="Zhang F.Y."/>
            <person name="Zhang L."/>
        </authorList>
    </citation>
    <scope>NUCLEOTIDE SEQUENCE</scope>
    <source>
        <strain evidence="6">Y61</strain>
    </source>
</reference>
<evidence type="ECO:0000256" key="3">
    <source>
        <dbReference type="ARBA" id="ARBA00023277"/>
    </source>
</evidence>
<dbReference type="GO" id="GO:0042802">
    <property type="term" value="F:identical protein binding"/>
    <property type="evidence" value="ECO:0007669"/>
    <property type="project" value="TreeGrafter"/>
</dbReference>
<keyword evidence="2 4" id="KW-0378">Hydrolase</keyword>
<accession>A0AAU8ICD7</accession>
<dbReference type="PANTHER" id="PTHR11280:SF5">
    <property type="entry name" value="GLUCOSAMINE-6-PHOSPHATE ISOMERASE"/>
    <property type="match status" value="1"/>
</dbReference>
<feature type="active site" description="Proton acceptor; for enolization step" evidence="4">
    <location>
        <position position="67"/>
    </location>
</feature>
<evidence type="ECO:0000259" key="5">
    <source>
        <dbReference type="Pfam" id="PF01182"/>
    </source>
</evidence>
<dbReference type="InterPro" id="IPR004547">
    <property type="entry name" value="Glucosamine6P_isomerase"/>
</dbReference>
<evidence type="ECO:0000313" key="6">
    <source>
        <dbReference type="EMBL" id="XCJ16133.1"/>
    </source>
</evidence>
<dbReference type="FunFam" id="3.40.50.1360:FF:000003">
    <property type="entry name" value="Glucosamine-6-phosphate deaminase"/>
    <property type="match status" value="1"/>
</dbReference>
<dbReference type="PROSITE" id="PS01161">
    <property type="entry name" value="GLC_GALNAC_ISOMERASE"/>
    <property type="match status" value="1"/>
</dbReference>
<dbReference type="GO" id="GO:0005975">
    <property type="term" value="P:carbohydrate metabolic process"/>
    <property type="evidence" value="ECO:0007669"/>
    <property type="project" value="InterPro"/>
</dbReference>
<comment type="function">
    <text evidence="4">Catalyzes the reversible isomerization-deamination of glucosamine 6-phosphate (GlcN6P) to form fructose 6-phosphate (Fru6P) and ammonium ion.</text>
</comment>
<feature type="active site" description="For ring-opening step" evidence="4">
    <location>
        <position position="143"/>
    </location>
</feature>
<dbReference type="EMBL" id="CP159510">
    <property type="protein sequence ID" value="XCJ16133.1"/>
    <property type="molecule type" value="Genomic_DNA"/>
</dbReference>
<dbReference type="GO" id="GO:0006046">
    <property type="term" value="P:N-acetylglucosamine catabolic process"/>
    <property type="evidence" value="ECO:0007669"/>
    <property type="project" value="UniProtKB-UniRule"/>
</dbReference>
<dbReference type="Pfam" id="PF01182">
    <property type="entry name" value="Glucosamine_iso"/>
    <property type="match status" value="1"/>
</dbReference>
<comment type="catalytic activity">
    <reaction evidence="1 4">
        <text>alpha-D-glucosamine 6-phosphate + H2O = beta-D-fructose 6-phosphate + NH4(+)</text>
        <dbReference type="Rhea" id="RHEA:12172"/>
        <dbReference type="ChEBI" id="CHEBI:15377"/>
        <dbReference type="ChEBI" id="CHEBI:28938"/>
        <dbReference type="ChEBI" id="CHEBI:57634"/>
        <dbReference type="ChEBI" id="CHEBI:75989"/>
        <dbReference type="EC" id="3.5.99.6"/>
    </reaction>
</comment>
<dbReference type="HAMAP" id="MF_01241">
    <property type="entry name" value="GlcN6P_deamin"/>
    <property type="match status" value="1"/>
</dbReference>
<dbReference type="NCBIfam" id="TIGR00502">
    <property type="entry name" value="nagB"/>
    <property type="match status" value="1"/>
</dbReference>
<dbReference type="InterPro" id="IPR018321">
    <property type="entry name" value="Glucosamine6P_isomerase_CS"/>
</dbReference>
<dbReference type="CDD" id="cd01399">
    <property type="entry name" value="GlcN6P_deaminase"/>
    <property type="match status" value="1"/>
</dbReference>
<dbReference type="EC" id="3.5.99.6" evidence="4"/>
<dbReference type="InterPro" id="IPR037171">
    <property type="entry name" value="NagB/RpiA_transferase-like"/>
</dbReference>
<dbReference type="AlphaFoldDB" id="A0AAU8ICD7"/>
<dbReference type="RefSeq" id="WP_129929567.1">
    <property type="nucleotide sequence ID" value="NZ_CP159510.1"/>
</dbReference>
<comment type="pathway">
    <text evidence="4">Amino-sugar metabolism; N-acetylneuraminate degradation; D-fructose 6-phosphate from N-acetylneuraminate: step 5/5.</text>
</comment>
<dbReference type="PANTHER" id="PTHR11280">
    <property type="entry name" value="GLUCOSAMINE-6-PHOSPHATE ISOMERASE"/>
    <property type="match status" value="1"/>
</dbReference>
<feature type="active site" description="For ring-opening step" evidence="4">
    <location>
        <position position="136"/>
    </location>
</feature>
<comment type="caution">
    <text evidence="4">Lacks conserved residue(s) required for the propagation of feature annotation.</text>
</comment>
<dbReference type="GO" id="GO:0004342">
    <property type="term" value="F:glucosamine-6-phosphate deaminase activity"/>
    <property type="evidence" value="ECO:0007669"/>
    <property type="project" value="UniProtKB-UniRule"/>
</dbReference>
<gene>
    <name evidence="4 6" type="primary">nagB</name>
    <name evidence="6" type="ORF">ABNN70_10575</name>
</gene>
<evidence type="ECO:0000256" key="1">
    <source>
        <dbReference type="ARBA" id="ARBA00000644"/>
    </source>
</evidence>
<comment type="similarity">
    <text evidence="4">Belongs to the glucosamine/galactosamine-6-phosphate isomerase family. NagB subfamily.</text>
</comment>
<dbReference type="Gene3D" id="3.40.50.1360">
    <property type="match status" value="1"/>
</dbReference>
<feature type="domain" description="Glucosamine/galactosamine-6-phosphate isomerase" evidence="5">
    <location>
        <begin position="10"/>
        <end position="225"/>
    </location>
</feature>